<evidence type="ECO:0000256" key="9">
    <source>
        <dbReference type="ARBA" id="ARBA00022840"/>
    </source>
</evidence>
<sequence length="3839" mass="445083">MDLDLRRFFTLLYQYLEDENAGPRQCNQLIMNLNDVLTREQVNIPDLDLYLQYLFNKSEGLLDFVTKIVNKKQFQSSVIYVFEIIYTLINNFSSKVEKYITVIYDTYFKVINSSLISSDTKVRALEVATLSFEKINKCLDYPACYNNVYASLLRIVNTNKLVTVQEKVFKALGAFAKYFQDSITNHESLKSIFISALKAEMNKKDFSNGVVCGVFTGLDHFCESFPLDPKSKKDETDINNLYNYLDQMRIPTSEIKIANRAALTFLGNNMSIFINLMIKNIGNWHKTLLEWLDYGPDDQKVGVFVIKALYSALGTFLLSQQHTDVIRYFMQYFNQTFNNNKATHSEKYLCLHGFVSFLPQLSEEEFKNTLILIVQNIEQSFILNPEPSRDVLQNLSYHLETMIKFVHVGKITNSELFSLQKVAILMIKVYPQLPFSCHAAVIEALVSTCYYLLCNDEKLFDNFVDSVIYRGVVWSCSHQHVSEADILEKGTPGVLTVKNYFKMWRKLLRHKFDKMGICSDNRIDILTKIINKLMKTLLVLIDKLNVSIVLNEAAEAATDIQSAYKVAEANDFAIFLNVVDFYQKIFEEVDPSNLKQWASKLIRCLVDKCKKFPLISGFYKLLSFILKVCNKINYFDESRSSVVQDVQMCNSTLTIFANSILSKTQEYKADLLIACLQVLLQYPIVIIRKILPACVACFKTIFYVGRNYVQLANMALDTLEQWQKEIMYEEMEPFLIQVIPLLDYYLQSKSLGRFTDSSVPETRRKTAQALKKRKVLLNFESELTRLQIRIIKFVGGQSNALCEAFAFHEDDTNLSVWSNQQHLKIVLPYNDIKLDIYLDKLLPRIINIALNSSDRKTRVMACELLQAIIMIFLGATKQMTQSGLSDLNELLRHISVPLLKLGCDMDPVIEQLYRPLCFQLIHWYTQVSQLRSEHSAIFIESVLESITHPTDTALRDFSGKCINEFVKWTIKQTSEKNLAIDQINIKILIKKMRFYSMHPDPSKKLGAALIFNNIYRELREETTLLSMFWIEFLHIFVKSLSTYEYEATDENSITHINSALSHVERGFVEKSSMFNKADRHRRIPVDMEGETLEHVALWLLEQTGSSSGYCREKCMELFCNLSPKITQFSTLETFVTSFKKTNWVVEIYEAFLTRYPTLENLSKCEGLGPNKWMQAFLCALDGYKFVVTNKLTPLDNILTETIINAIHYFVNKLSKATLEQAYSVIEVKEWLFTSFEIQTFDKQRSQAAVKILELLNALSPNFLVFWTPDLWNFVVDIIFNHESLGFTRLLPDGNIDCHIAPIVKTFLTNLPPDKAAELLQMLQGYVNEHLVADIDFNKNVSPKQRNLLKALNMLQSFSLTQFSFENFFDNLIPTLLNKFIREARSGIIYVDHFQDTTLTYCLSIFDFALSNENEFKSFVDFLYKPYQVQTADFKQPIHLGTYLLKTFEDSVMEKIVNKFDTFLDLSLKNYSAISRTRELLFYVFFYTVPKRRLKFVNEAAVAKLLTTWTVFETHFNENNAESGLDFVKCLLPILKSCKLSSGPVKNWLVSLLHAEQNSWKYELDFKAEVFHLLVDVMDETDDDNTSLRDGLLKVKSRLLSDVSPIPPEAKTIFLDKLLCSVPKIQTPELLMFLLDLFVKIATEKSSSDMNHFLTDYIRNTQPTQKISLSKLYSLYLNHDLDNLQRYKLVSNTISVFQYCDLLVFEDFFVDHIVEMISTLKQPVTRENLVTKISYCLLIETLFFRCPVGSTDTEIHRITQAALPEKPSNKAFLCQLLKITLDAIKDSFDCEEFFRLYKCHLYSAMVSIVSNSVKEVNFYTKLFVRQENNVDILWNNLIDTKKKYVFQTDFETIPNKRKVLVNIRDQVRAQKKKQVGQTQSIRYIESMRLYNSSLSEDFNNFDFTNTLVRELKQKKFSGETPIQSEIELDCTDVNSHECMATVCGLIEHMVNTNVIDLPSEEADDYELPAWVNGIRTLLLNPKTHSNIKIFWIKVIDNMIHIFKDFAKWFLEPLLKFIVDKCAGNGLNYFIIDVVAILAAWSTNVVPQTAQEVQLASDLITFLINHLNNERQDMFKYHLDLIRLLIEAWKSSITVNYDLLYSKLNVDPKSKTVEVGIHLFSIFLANKIFPWENKTTEFCETVFNIILKNNYKRTYKPCCEIIGLLLRLKNKDAALSKVVDNVHDLLKKIDPKKFADVLEAIVLHYPEVADESHIKHLLSQVHGLPKPLKVIYLKIILTRSSITDKIDEFKTEKWDSYINNDDLEVQLLSLEIVHKCLDVLKESALFKSIIKAVCTHVSNSNVLCRTRMFDIVTLIWQKGTYSTEILDLCKPILVQGLTDPDNEIREKVFDFWKNHHELPSPIAARFTYVLSNLYEVATENDFLGYSSHLLLDSIKQSDEYKESLFKHPLEDCDFEKHELQTNWRLRHLSVVPLFAETVRTFDPDFENMDWDMSKLRQTQTAREFAQTQSVRDKQFSQYTMSESSLYVKRDEERVNPYLVPLSHKYQIPKRRFPRDKSQIRSYFAEQEVRKSVQKTEQRKDLVEEREYKVVIYRSYKKGDFPDVQITLQDVLEPLQALTLHDGEISKILYSQLFQNVLHKMRSDQAFLKPVSVAIEAIFNNSTQYNRNLFRTLFDALLQCKSSIVLPADLIVSVCQSSGLRTLGVLLLEEYLTSSNSSSLDPQETTNEISLWISLAELYKDMDDWDVVKSIFLEKTDCPESVKTALIAESRKQWRNAQDEYGKLIQTDENLQRKGFYYESYIKCFAHLGEWDKVVEQIDSLVGKNWDSLWDQGFNQHKLMPWYISGQLKNSLFTKNASNQFLSSLNESVNSDRLDYLENRFCEEIAMLWILQKESDEAEKYLKMYLNKFLDNWQQLDLFYSNLRYNQLLKLRNIIDTNDFLSVFNNLNVKNVERVQDLINRWTRTANENVPSILYCEEKVLYRKQFLNLLVDKIKSYNAQELENIVPDLNQLRFNLDEGLMDIGIEQNNFFMTRKYLRSYSKHNILKLEVVLSKMAYLKSSMLDDPTIKLDVLLKGCKPLGKIFQVPGQSPLKALAHFHLFQQLNEISSIFRNDNEFFQRFLNDDQHCQQKQFLTSLIEADSISSVEDPALFGAEMLKQFLPFYETEIENAMETDTSQSNREYDTVAHAYVQLAYFAKKQGESYFSDFMLCVLRAMKFNSSEGRQLFPCIIMEKEFEDEDKEQFIEETSKLPVWMFLGWIPQILVTLDSPKISAVAPLVLKIAKTYPQAIMYAYRLSKENYKSDYTEFNELIEKLDNILLSDSRIDEFLKALPFVGVPASILMYFNRKIVKSIQTEDLAQAKRLLEYLLDNLFNCEPDSRDVSLMQGNMFKKITKFSEDFKNLLDRLSSTQSADLIEPLKNINKELSATLQNEGEAKKNSKLLKDYCPWLSNFSAHKMDVDLEIPGQYDGNKLPLTQHHVKISGFNPNVSVMPSLQKPIKITILGNDTKEYPFLIKFGEDIRQDQRIQQLFSLMNNIFDNDKSLISGKKFSILTYQVIPLTTNLGLIQWIDNTSSLQDFVKKSLTDSESVKNYEQLFQNYHEWVHKFSNEAFDAYGSAAVKYTRDKVVPKFQSLASSIELNVFKTQFLKLSTNIESFFALRNNFITSYAIMCVSQWILGVGDRHLSNILICLKNGKVLGVDFGHAFGTATQILPIPELVPFRLTPHIVSLMKPLGEKGLFREVMIHCLRAFRCNSSSLLATMNVFIKEPSLDWLEHASKFGENIDPTKSKWYPIQKIGQAERKLRGAKSTTTMVEDLRAGHQKNQQYMEAYIKLVEGVTEFDLRARKEGDTLTVEDQVDCLIDHASNYNLLGRMFEGWAAWV</sequence>
<dbReference type="InterPro" id="IPR045581">
    <property type="entry name" value="DNAPKcs_CC5"/>
</dbReference>
<accession>A0AA38IB37</accession>
<dbReference type="PANTHER" id="PTHR11139">
    <property type="entry name" value="ATAXIA TELANGIECTASIA MUTATED ATM -RELATED"/>
    <property type="match status" value="1"/>
</dbReference>
<dbReference type="PANTHER" id="PTHR11139:SF68">
    <property type="entry name" value="DNA-DEPENDENT PROTEIN KINASE CATALYTIC SUBUNIT"/>
    <property type="match status" value="1"/>
</dbReference>
<dbReference type="InterPro" id="IPR003152">
    <property type="entry name" value="FATC_dom"/>
</dbReference>
<dbReference type="Pfam" id="PF00454">
    <property type="entry name" value="PI3_PI4_kinase"/>
    <property type="match status" value="1"/>
</dbReference>
<keyword evidence="8" id="KW-0418">Kinase</keyword>
<evidence type="ECO:0000259" key="13">
    <source>
        <dbReference type="PROSITE" id="PS51189"/>
    </source>
</evidence>
<keyword evidence="4" id="KW-0723">Serine/threonine-protein kinase</keyword>
<dbReference type="InterPro" id="IPR016024">
    <property type="entry name" value="ARM-type_fold"/>
</dbReference>
<dbReference type="InterPro" id="IPR037706">
    <property type="entry name" value="DNA-PK_dom"/>
</dbReference>
<keyword evidence="6" id="KW-0547">Nucleotide-binding</keyword>
<evidence type="ECO:0000256" key="11">
    <source>
        <dbReference type="ARBA" id="ARBA00023242"/>
    </source>
</evidence>
<evidence type="ECO:0000256" key="4">
    <source>
        <dbReference type="ARBA" id="ARBA00022527"/>
    </source>
</evidence>
<comment type="subcellular location">
    <subcellularLocation>
        <location evidence="1">Nucleus</location>
    </subcellularLocation>
</comment>
<dbReference type="Gene3D" id="1.10.1070.11">
    <property type="entry name" value="Phosphatidylinositol 3-/4-kinase, catalytic domain"/>
    <property type="match status" value="1"/>
</dbReference>
<comment type="similarity">
    <text evidence="2">Belongs to the PI3/PI4-kinase family.</text>
</comment>
<dbReference type="PROSITE" id="PS50290">
    <property type="entry name" value="PI3_4_KINASE_3"/>
    <property type="match status" value="1"/>
</dbReference>
<dbReference type="SMART" id="SM00146">
    <property type="entry name" value="PI3Kc"/>
    <property type="match status" value="1"/>
</dbReference>
<dbReference type="InterPro" id="IPR011009">
    <property type="entry name" value="Kinase-like_dom_sf"/>
</dbReference>
<evidence type="ECO:0000259" key="12">
    <source>
        <dbReference type="PROSITE" id="PS50290"/>
    </source>
</evidence>
<comment type="caution">
    <text evidence="15">The sequence shown here is derived from an EMBL/GenBank/DDBJ whole genome shotgun (WGS) entry which is preliminary data.</text>
</comment>
<dbReference type="PROSITE" id="PS51189">
    <property type="entry name" value="FAT"/>
    <property type="match status" value="1"/>
</dbReference>
<dbReference type="EMBL" id="JALNTZ010000005">
    <property type="protein sequence ID" value="KAJ3652171.1"/>
    <property type="molecule type" value="Genomic_DNA"/>
</dbReference>
<dbReference type="Proteomes" id="UP001168821">
    <property type="component" value="Unassembled WGS sequence"/>
</dbReference>
<dbReference type="GO" id="GO:0004677">
    <property type="term" value="F:DNA-dependent protein kinase activity"/>
    <property type="evidence" value="ECO:0007669"/>
    <property type="project" value="InterPro"/>
</dbReference>
<dbReference type="Pfam" id="PF02260">
    <property type="entry name" value="FATC"/>
    <property type="match status" value="1"/>
</dbReference>
<dbReference type="InterPro" id="IPR014009">
    <property type="entry name" value="PIK_FAT"/>
</dbReference>
<evidence type="ECO:0000256" key="3">
    <source>
        <dbReference type="ARBA" id="ARBA00012513"/>
    </source>
</evidence>
<dbReference type="InterPro" id="IPR046803">
    <property type="entry name" value="DNAPKcs_CC1-2"/>
</dbReference>
<dbReference type="SMART" id="SM01344">
    <property type="entry name" value="NUC194"/>
    <property type="match status" value="1"/>
</dbReference>
<dbReference type="EC" id="2.7.11.1" evidence="3"/>
<reference evidence="15" key="1">
    <citation type="journal article" date="2023" name="G3 (Bethesda)">
        <title>Whole genome assemblies of Zophobas morio and Tenebrio molitor.</title>
        <authorList>
            <person name="Kaur S."/>
            <person name="Stinson S.A."/>
            <person name="diCenzo G.C."/>
        </authorList>
    </citation>
    <scope>NUCLEOTIDE SEQUENCE</scope>
    <source>
        <strain evidence="15">QUZm001</strain>
    </source>
</reference>
<dbReference type="SUPFAM" id="SSF56112">
    <property type="entry name" value="Protein kinase-like (PK-like)"/>
    <property type="match status" value="1"/>
</dbReference>
<evidence type="ECO:0000256" key="5">
    <source>
        <dbReference type="ARBA" id="ARBA00022679"/>
    </source>
</evidence>
<dbReference type="InterPro" id="IPR012582">
    <property type="entry name" value="DNAPKcs_CC3"/>
</dbReference>
<keyword evidence="11" id="KW-0539">Nucleus</keyword>
<dbReference type="PROSITE" id="PS51190">
    <property type="entry name" value="FATC"/>
    <property type="match status" value="1"/>
</dbReference>
<evidence type="ECO:0000313" key="16">
    <source>
        <dbReference type="Proteomes" id="UP001168821"/>
    </source>
</evidence>
<dbReference type="PROSITE" id="PS00916">
    <property type="entry name" value="PI3_4_KINASE_2"/>
    <property type="match status" value="1"/>
</dbReference>
<feature type="domain" description="PI3K/PI4K catalytic" evidence="12">
    <location>
        <begin position="3442"/>
        <end position="3766"/>
    </location>
</feature>
<feature type="domain" description="FAT" evidence="13">
    <location>
        <begin position="2647"/>
        <end position="3257"/>
    </location>
</feature>
<dbReference type="CDD" id="cd05172">
    <property type="entry name" value="PIKKc_DNA-PK"/>
    <property type="match status" value="1"/>
</dbReference>
<dbReference type="InterPro" id="IPR036940">
    <property type="entry name" value="PI3/4_kinase_cat_sf"/>
</dbReference>
<dbReference type="InterPro" id="IPR018936">
    <property type="entry name" value="PI3/4_kinase_CS"/>
</dbReference>
<dbReference type="Pfam" id="PF20500">
    <property type="entry name" value="DNA-PKcs_N"/>
    <property type="match status" value="1"/>
</dbReference>
<keyword evidence="16" id="KW-1185">Reference proteome</keyword>
<dbReference type="Pfam" id="PF08163">
    <property type="entry name" value="DNAPKcs_CC3"/>
    <property type="match status" value="1"/>
</dbReference>
<dbReference type="Pfam" id="PF19704">
    <property type="entry name" value="DNAPKcs_CC5"/>
    <property type="match status" value="2"/>
</dbReference>
<dbReference type="Pfam" id="PF20502">
    <property type="entry name" value="DNAPKcs_CC1-2"/>
    <property type="match status" value="1"/>
</dbReference>
<dbReference type="GO" id="GO:0006303">
    <property type="term" value="P:double-strand break repair via nonhomologous end joining"/>
    <property type="evidence" value="ECO:0007669"/>
    <property type="project" value="InterPro"/>
</dbReference>
<proteinExistence type="inferred from homology"/>
<dbReference type="Gene3D" id="3.30.1010.10">
    <property type="entry name" value="Phosphatidylinositol 3-kinase Catalytic Subunit, Chain A, domain 4"/>
    <property type="match status" value="1"/>
</dbReference>
<dbReference type="SMART" id="SM01343">
    <property type="entry name" value="FATC"/>
    <property type="match status" value="1"/>
</dbReference>
<dbReference type="GO" id="GO:0005524">
    <property type="term" value="F:ATP binding"/>
    <property type="evidence" value="ECO:0007669"/>
    <property type="project" value="UniProtKB-KW"/>
</dbReference>
<dbReference type="PROSITE" id="PS00915">
    <property type="entry name" value="PI3_4_KINASE_1"/>
    <property type="match status" value="1"/>
</dbReference>
<evidence type="ECO:0000259" key="14">
    <source>
        <dbReference type="PROSITE" id="PS51190"/>
    </source>
</evidence>
<protein>
    <recommendedName>
        <fullName evidence="3">non-specific serine/threonine protein kinase</fullName>
        <ecNumber evidence="3">2.7.11.1</ecNumber>
    </recommendedName>
</protein>
<keyword evidence="9" id="KW-0067">ATP-binding</keyword>
<evidence type="ECO:0000256" key="6">
    <source>
        <dbReference type="ARBA" id="ARBA00022741"/>
    </source>
</evidence>
<evidence type="ECO:0000256" key="10">
    <source>
        <dbReference type="ARBA" id="ARBA00023204"/>
    </source>
</evidence>
<dbReference type="GO" id="GO:0005634">
    <property type="term" value="C:nucleus"/>
    <property type="evidence" value="ECO:0007669"/>
    <property type="project" value="UniProtKB-SubCell"/>
</dbReference>
<feature type="domain" description="FATC" evidence="14">
    <location>
        <begin position="3807"/>
        <end position="3839"/>
    </location>
</feature>
<dbReference type="InterPro" id="IPR000403">
    <property type="entry name" value="PI3/4_kinase_cat_dom"/>
</dbReference>
<evidence type="ECO:0000256" key="2">
    <source>
        <dbReference type="ARBA" id="ARBA00011031"/>
    </source>
</evidence>
<organism evidence="15 16">
    <name type="scientific">Zophobas morio</name>
    <dbReference type="NCBI Taxonomy" id="2755281"/>
    <lineage>
        <taxon>Eukaryota</taxon>
        <taxon>Metazoa</taxon>
        <taxon>Ecdysozoa</taxon>
        <taxon>Arthropoda</taxon>
        <taxon>Hexapoda</taxon>
        <taxon>Insecta</taxon>
        <taxon>Pterygota</taxon>
        <taxon>Neoptera</taxon>
        <taxon>Endopterygota</taxon>
        <taxon>Coleoptera</taxon>
        <taxon>Polyphaga</taxon>
        <taxon>Cucujiformia</taxon>
        <taxon>Tenebrionidae</taxon>
        <taxon>Zophobas</taxon>
    </lineage>
</organism>
<evidence type="ECO:0000256" key="8">
    <source>
        <dbReference type="ARBA" id="ARBA00022777"/>
    </source>
</evidence>
<gene>
    <name evidence="15" type="ORF">Zmor_018159</name>
</gene>
<keyword evidence="10" id="KW-0234">DNA repair</keyword>
<evidence type="ECO:0000256" key="7">
    <source>
        <dbReference type="ARBA" id="ARBA00022763"/>
    </source>
</evidence>
<keyword evidence="5" id="KW-0808">Transferase</keyword>
<dbReference type="GO" id="GO:0000723">
    <property type="term" value="P:telomere maintenance"/>
    <property type="evidence" value="ECO:0007669"/>
    <property type="project" value="TreeGrafter"/>
</dbReference>
<keyword evidence="7" id="KW-0227">DNA damage</keyword>
<dbReference type="InterPro" id="IPR046804">
    <property type="entry name" value="DNA-PKcs_N"/>
</dbReference>
<evidence type="ECO:0000313" key="15">
    <source>
        <dbReference type="EMBL" id="KAJ3652171.1"/>
    </source>
</evidence>
<evidence type="ECO:0000256" key="1">
    <source>
        <dbReference type="ARBA" id="ARBA00004123"/>
    </source>
</evidence>
<dbReference type="SUPFAM" id="SSF48371">
    <property type="entry name" value="ARM repeat"/>
    <property type="match status" value="3"/>
</dbReference>
<dbReference type="InterPro" id="IPR050517">
    <property type="entry name" value="DDR_Repair_Kinase"/>
</dbReference>
<dbReference type="GO" id="GO:0008630">
    <property type="term" value="P:intrinsic apoptotic signaling pathway in response to DNA damage"/>
    <property type="evidence" value="ECO:0007669"/>
    <property type="project" value="TreeGrafter"/>
</dbReference>
<name>A0AA38IB37_9CUCU</name>